<evidence type="ECO:0000313" key="2">
    <source>
        <dbReference type="EMBL" id="QNN68267.1"/>
    </source>
</evidence>
<dbReference type="Proteomes" id="UP000515971">
    <property type="component" value="Chromosome"/>
</dbReference>
<dbReference type="EMBL" id="CP060718">
    <property type="protein sequence ID" value="QNN68267.1"/>
    <property type="molecule type" value="Genomic_DNA"/>
</dbReference>
<proteinExistence type="predicted"/>
<dbReference type="RefSeq" id="WP_187539623.1">
    <property type="nucleotide sequence ID" value="NZ_BAABJT010000001.1"/>
</dbReference>
<keyword evidence="3" id="KW-1185">Reference proteome</keyword>
<feature type="region of interest" description="Disordered" evidence="1">
    <location>
        <begin position="41"/>
        <end position="60"/>
    </location>
</feature>
<evidence type="ECO:0000313" key="3">
    <source>
        <dbReference type="Proteomes" id="UP000515971"/>
    </source>
</evidence>
<dbReference type="AlphaFoldDB" id="A0A7G9SK92"/>
<organism evidence="2 3">
    <name type="scientific">Sphingomonas lutea</name>
    <dbReference type="NCBI Taxonomy" id="1045317"/>
    <lineage>
        <taxon>Bacteria</taxon>
        <taxon>Pseudomonadati</taxon>
        <taxon>Pseudomonadota</taxon>
        <taxon>Alphaproteobacteria</taxon>
        <taxon>Sphingomonadales</taxon>
        <taxon>Sphingomonadaceae</taxon>
        <taxon>Sphingomonas</taxon>
    </lineage>
</organism>
<dbReference type="KEGG" id="slut:H9L13_05180"/>
<gene>
    <name evidence="2" type="ORF">H9L13_05180</name>
</gene>
<reference evidence="2 3" key="1">
    <citation type="submission" date="2020-08" db="EMBL/GenBank/DDBJ databases">
        <title>Genome sequence of Sphingomonas lutea KCTC 23642T.</title>
        <authorList>
            <person name="Hyun D.-W."/>
            <person name="Bae J.-W."/>
        </authorList>
    </citation>
    <scope>NUCLEOTIDE SEQUENCE [LARGE SCALE GENOMIC DNA]</scope>
    <source>
        <strain evidence="2 3">KCTC 23642</strain>
    </source>
</reference>
<accession>A0A7G9SK92</accession>
<protein>
    <submittedName>
        <fullName evidence="2">Uncharacterized protein</fullName>
    </submittedName>
</protein>
<evidence type="ECO:0000256" key="1">
    <source>
        <dbReference type="SAM" id="MobiDB-lite"/>
    </source>
</evidence>
<name>A0A7G9SK92_9SPHN</name>
<sequence>MSRDMEYFRRRAAEERIAAMQAAHPKVREAHLEMARMYEDRMTEPREEGQVVTLDLPTVA</sequence>